<sequence>MAVVNLVQFFREVRQEANKVSWPTRKETAISTMMVVVMVLIAALFFFVVDELLALGVRLFLNLGV</sequence>
<comment type="subcellular location">
    <subcellularLocation>
        <location evidence="9">Cell membrane</location>
        <topology evidence="9">Single-pass membrane protein</topology>
    </subcellularLocation>
    <subcellularLocation>
        <location evidence="1">Membrane</location>
    </subcellularLocation>
</comment>
<dbReference type="Pfam" id="PF00584">
    <property type="entry name" value="SecE"/>
    <property type="match status" value="1"/>
</dbReference>
<evidence type="ECO:0000256" key="7">
    <source>
        <dbReference type="ARBA" id="ARBA00023010"/>
    </source>
</evidence>
<dbReference type="GO" id="GO:0008320">
    <property type="term" value="F:protein transmembrane transporter activity"/>
    <property type="evidence" value="ECO:0007669"/>
    <property type="project" value="UniProtKB-UniRule"/>
</dbReference>
<evidence type="ECO:0000256" key="9">
    <source>
        <dbReference type="HAMAP-Rule" id="MF_00422"/>
    </source>
</evidence>
<evidence type="ECO:0000313" key="11">
    <source>
        <dbReference type="Proteomes" id="UP000516369"/>
    </source>
</evidence>
<dbReference type="InterPro" id="IPR005807">
    <property type="entry name" value="SecE_bac"/>
</dbReference>
<dbReference type="GO" id="GO:0005886">
    <property type="term" value="C:plasma membrane"/>
    <property type="evidence" value="ECO:0007669"/>
    <property type="project" value="UniProtKB-SubCell"/>
</dbReference>
<dbReference type="PANTHER" id="PTHR33910:SF1">
    <property type="entry name" value="PROTEIN TRANSLOCASE SUBUNIT SECE"/>
    <property type="match status" value="1"/>
</dbReference>
<accession>A0A7H1MZF2</accession>
<dbReference type="GO" id="GO:0009306">
    <property type="term" value="P:protein secretion"/>
    <property type="evidence" value="ECO:0007669"/>
    <property type="project" value="UniProtKB-UniRule"/>
</dbReference>
<evidence type="ECO:0000256" key="8">
    <source>
        <dbReference type="ARBA" id="ARBA00023136"/>
    </source>
</evidence>
<evidence type="ECO:0000256" key="3">
    <source>
        <dbReference type="ARBA" id="ARBA00022475"/>
    </source>
</evidence>
<keyword evidence="3 9" id="KW-1003">Cell membrane</keyword>
<gene>
    <name evidence="9 10" type="primary">secE</name>
    <name evidence="10" type="ORF">HQ394_05050</name>
</gene>
<dbReference type="PANTHER" id="PTHR33910">
    <property type="entry name" value="PROTEIN TRANSLOCASE SUBUNIT SECE"/>
    <property type="match status" value="1"/>
</dbReference>
<dbReference type="EMBL" id="CP053923">
    <property type="protein sequence ID" value="QNT68838.1"/>
    <property type="molecule type" value="Genomic_DNA"/>
</dbReference>
<keyword evidence="7 9" id="KW-0811">Translocation</keyword>
<dbReference type="NCBIfam" id="TIGR00964">
    <property type="entry name" value="secE_bact"/>
    <property type="match status" value="1"/>
</dbReference>
<keyword evidence="2 9" id="KW-0813">Transport</keyword>
<keyword evidence="5 9" id="KW-0653">Protein transport</keyword>
<dbReference type="RefSeq" id="WP_190262349.1">
    <property type="nucleotide sequence ID" value="NZ_CP053923.1"/>
</dbReference>
<comment type="similarity">
    <text evidence="9">Belongs to the SecE/SEC61-gamma family.</text>
</comment>
<proteinExistence type="inferred from homology"/>
<feature type="transmembrane region" description="Helical" evidence="9">
    <location>
        <begin position="29"/>
        <end position="49"/>
    </location>
</feature>
<dbReference type="InterPro" id="IPR001901">
    <property type="entry name" value="Translocase_SecE/Sec61-g"/>
</dbReference>
<dbReference type="AlphaFoldDB" id="A0A7H1MZF2"/>
<dbReference type="PROSITE" id="PS01067">
    <property type="entry name" value="SECE_SEC61G"/>
    <property type="match status" value="1"/>
</dbReference>
<evidence type="ECO:0000256" key="1">
    <source>
        <dbReference type="ARBA" id="ARBA00004370"/>
    </source>
</evidence>
<keyword evidence="6 9" id="KW-1133">Transmembrane helix</keyword>
<evidence type="ECO:0000256" key="6">
    <source>
        <dbReference type="ARBA" id="ARBA00022989"/>
    </source>
</evidence>
<dbReference type="Gene3D" id="1.20.5.1030">
    <property type="entry name" value="Preprotein translocase secy subunit"/>
    <property type="match status" value="1"/>
</dbReference>
<evidence type="ECO:0000313" key="10">
    <source>
        <dbReference type="EMBL" id="QNT68838.1"/>
    </source>
</evidence>
<organism evidence="10 11">
    <name type="scientific">Defluviicoccus vanus</name>
    <dbReference type="NCBI Taxonomy" id="111831"/>
    <lineage>
        <taxon>Bacteria</taxon>
        <taxon>Pseudomonadati</taxon>
        <taxon>Pseudomonadota</taxon>
        <taxon>Alphaproteobacteria</taxon>
        <taxon>Rhodospirillales</taxon>
        <taxon>Rhodospirillaceae</taxon>
        <taxon>Defluviicoccus</taxon>
    </lineage>
</organism>
<evidence type="ECO:0000256" key="5">
    <source>
        <dbReference type="ARBA" id="ARBA00022927"/>
    </source>
</evidence>
<dbReference type="HAMAP" id="MF_00422">
    <property type="entry name" value="SecE"/>
    <property type="match status" value="1"/>
</dbReference>
<dbReference type="GO" id="GO:0006605">
    <property type="term" value="P:protein targeting"/>
    <property type="evidence" value="ECO:0007669"/>
    <property type="project" value="UniProtKB-UniRule"/>
</dbReference>
<dbReference type="KEGG" id="dvn:HQ394_05050"/>
<evidence type="ECO:0000256" key="4">
    <source>
        <dbReference type="ARBA" id="ARBA00022692"/>
    </source>
</evidence>
<keyword evidence="4 9" id="KW-0812">Transmembrane</keyword>
<comment type="subunit">
    <text evidence="9">Component of the Sec protein translocase complex. Heterotrimer consisting of SecY, SecE and SecG subunits. The heterotrimers can form oligomers, although 1 heterotrimer is thought to be able to translocate proteins. Interacts with the ribosome. Interacts with SecDF, and other proteins may be involved. Interacts with SecA.</text>
</comment>
<evidence type="ECO:0000256" key="2">
    <source>
        <dbReference type="ARBA" id="ARBA00022448"/>
    </source>
</evidence>
<name>A0A7H1MZF2_9PROT</name>
<protein>
    <recommendedName>
        <fullName evidence="9">Protein translocase subunit SecE</fullName>
    </recommendedName>
</protein>
<comment type="function">
    <text evidence="9">Essential subunit of the Sec protein translocation channel SecYEG. Clamps together the 2 halves of SecY. May contact the channel plug during translocation.</text>
</comment>
<reference evidence="10 11" key="1">
    <citation type="submission" date="2020-05" db="EMBL/GenBank/DDBJ databases">
        <title>Complete closed genome sequence of Defluviicoccus vanus.</title>
        <authorList>
            <person name="Bessarab I."/>
            <person name="Arumugam K."/>
            <person name="Maszenan A.M."/>
            <person name="Seviour R.J."/>
            <person name="Williams R.B."/>
        </authorList>
    </citation>
    <scope>NUCLEOTIDE SEQUENCE [LARGE SCALE GENOMIC DNA]</scope>
    <source>
        <strain evidence="10 11">Ben 114</strain>
    </source>
</reference>
<dbReference type="GO" id="GO:0043952">
    <property type="term" value="P:protein transport by the Sec complex"/>
    <property type="evidence" value="ECO:0007669"/>
    <property type="project" value="UniProtKB-UniRule"/>
</dbReference>
<dbReference type="GO" id="GO:0065002">
    <property type="term" value="P:intracellular protein transmembrane transport"/>
    <property type="evidence" value="ECO:0007669"/>
    <property type="project" value="UniProtKB-UniRule"/>
</dbReference>
<keyword evidence="11" id="KW-1185">Reference proteome</keyword>
<dbReference type="InterPro" id="IPR038379">
    <property type="entry name" value="SecE_sf"/>
</dbReference>
<dbReference type="Proteomes" id="UP000516369">
    <property type="component" value="Chromosome"/>
</dbReference>
<keyword evidence="8 9" id="KW-0472">Membrane</keyword>